<dbReference type="PANTHER" id="PTHR21666:SF289">
    <property type="entry name" value="L-ALA--D-GLU ENDOPEPTIDASE"/>
    <property type="match status" value="1"/>
</dbReference>
<evidence type="ECO:0000259" key="3">
    <source>
        <dbReference type="Pfam" id="PF01551"/>
    </source>
</evidence>
<keyword evidence="2" id="KW-0175">Coiled coil</keyword>
<keyword evidence="5" id="KW-1185">Reference proteome</keyword>
<gene>
    <name evidence="4" type="ORF">DNU06_12580</name>
</gene>
<reference evidence="4 5" key="1">
    <citation type="submission" date="2018-06" db="EMBL/GenBank/DDBJ databases">
        <title>The draft genome sequence of Crocinitomix sp. SM1701.</title>
        <authorList>
            <person name="Zhang X."/>
        </authorList>
    </citation>
    <scope>NUCLEOTIDE SEQUENCE [LARGE SCALE GENOMIC DNA]</scope>
    <source>
        <strain evidence="4 5">SM1701</strain>
    </source>
</reference>
<protein>
    <recommendedName>
        <fullName evidence="3">M23ase beta-sheet core domain-containing protein</fullName>
    </recommendedName>
</protein>
<sequence>MRIVINKTLLFCFIGLLSFTLLGQQKESDKLKQQQKELENKISFTENLLKSTTDDKLNLSKNISLINHKIEYREALLNNISVQLKTLNTNVLAYQNEIELLSAQVLVLEEQYKKMIVQAYKMRSETASVFFIISAANYNQANKRMVYLSQITKYRADQIYRIKQLRNQIQNNLLLLEDAKTDQQVLKESKQREKNKYLKDRALKIENINSLTGKEKLLQDELLAQKKKSDAIKRAISKAINKEIADAQKKAKATPKTIKETKEIALNNSGFEANKGRLPWPVSKGEITKGFGKQAHPLHPGVYTYNSGLDITTVKGATVRAVYAGVVSSIINIPGAGKAIIIAHGNYRTIYSNLQEVYVQKGDKVLVKQEMGALLIQTNGSVSEVHFEIRKITDEGQIDNLNPAFWLYQ</sequence>
<dbReference type="OrthoDB" id="9815884at2"/>
<dbReference type="Pfam" id="PF01551">
    <property type="entry name" value="Peptidase_M23"/>
    <property type="match status" value="1"/>
</dbReference>
<comment type="caution">
    <text evidence="4">The sequence shown here is derived from an EMBL/GenBank/DDBJ whole genome shotgun (WGS) entry which is preliminary data.</text>
</comment>
<feature type="coiled-coil region" evidence="2">
    <location>
        <begin position="162"/>
        <end position="196"/>
    </location>
</feature>
<dbReference type="PANTHER" id="PTHR21666">
    <property type="entry name" value="PEPTIDASE-RELATED"/>
    <property type="match status" value="1"/>
</dbReference>
<dbReference type="CDD" id="cd12797">
    <property type="entry name" value="M23_peptidase"/>
    <property type="match status" value="1"/>
</dbReference>
<feature type="domain" description="M23ase beta-sheet core" evidence="3">
    <location>
        <begin position="305"/>
        <end position="391"/>
    </location>
</feature>
<keyword evidence="1" id="KW-0732">Signal</keyword>
<dbReference type="Proteomes" id="UP000249248">
    <property type="component" value="Unassembled WGS sequence"/>
</dbReference>
<dbReference type="InterPro" id="IPR050570">
    <property type="entry name" value="Cell_wall_metabolism_enzyme"/>
</dbReference>
<evidence type="ECO:0000256" key="1">
    <source>
        <dbReference type="ARBA" id="ARBA00022729"/>
    </source>
</evidence>
<name>A0A2W1MZ65_9FLAO</name>
<organism evidence="4 5">
    <name type="scientific">Putridiphycobacter roseus</name>
    <dbReference type="NCBI Taxonomy" id="2219161"/>
    <lineage>
        <taxon>Bacteria</taxon>
        <taxon>Pseudomonadati</taxon>
        <taxon>Bacteroidota</taxon>
        <taxon>Flavobacteriia</taxon>
        <taxon>Flavobacteriales</taxon>
        <taxon>Crocinitomicaceae</taxon>
        <taxon>Putridiphycobacter</taxon>
    </lineage>
</organism>
<dbReference type="EMBL" id="QKSB01000007">
    <property type="protein sequence ID" value="PZE16684.1"/>
    <property type="molecule type" value="Genomic_DNA"/>
</dbReference>
<dbReference type="InterPro" id="IPR016047">
    <property type="entry name" value="M23ase_b-sheet_dom"/>
</dbReference>
<evidence type="ECO:0000313" key="4">
    <source>
        <dbReference type="EMBL" id="PZE16684.1"/>
    </source>
</evidence>
<dbReference type="AlphaFoldDB" id="A0A2W1MZ65"/>
<dbReference type="Gene3D" id="2.70.70.10">
    <property type="entry name" value="Glucose Permease (Domain IIA)"/>
    <property type="match status" value="1"/>
</dbReference>
<dbReference type="GO" id="GO:0004222">
    <property type="term" value="F:metalloendopeptidase activity"/>
    <property type="evidence" value="ECO:0007669"/>
    <property type="project" value="TreeGrafter"/>
</dbReference>
<dbReference type="Gene3D" id="6.10.250.3150">
    <property type="match status" value="1"/>
</dbReference>
<evidence type="ECO:0000256" key="2">
    <source>
        <dbReference type="SAM" id="Coils"/>
    </source>
</evidence>
<proteinExistence type="predicted"/>
<dbReference type="RefSeq" id="WP_111063733.1">
    <property type="nucleotide sequence ID" value="NZ_JBHUCU010000017.1"/>
</dbReference>
<feature type="coiled-coil region" evidence="2">
    <location>
        <begin position="21"/>
        <end position="111"/>
    </location>
</feature>
<accession>A0A2W1MZ65</accession>
<dbReference type="SUPFAM" id="SSF51261">
    <property type="entry name" value="Duplicated hybrid motif"/>
    <property type="match status" value="1"/>
</dbReference>
<dbReference type="InterPro" id="IPR011055">
    <property type="entry name" value="Dup_hybrid_motif"/>
</dbReference>
<evidence type="ECO:0000313" key="5">
    <source>
        <dbReference type="Proteomes" id="UP000249248"/>
    </source>
</evidence>